<keyword evidence="8" id="KW-1185">Reference proteome</keyword>
<evidence type="ECO:0000313" key="2">
    <source>
        <dbReference type="EMBL" id="KAG2817035.1"/>
    </source>
</evidence>
<dbReference type="Proteomes" id="UP000774804">
    <property type="component" value="Unassembled WGS sequence"/>
</dbReference>
<dbReference type="EMBL" id="RCMV01002347">
    <property type="protein sequence ID" value="KAG3203239.1"/>
    <property type="molecule type" value="Genomic_DNA"/>
</dbReference>
<dbReference type="AlphaFoldDB" id="A0A329SBW5"/>
<evidence type="ECO:0000313" key="5">
    <source>
        <dbReference type="EMBL" id="KAG2957995.1"/>
    </source>
</evidence>
<evidence type="ECO:0000313" key="3">
    <source>
        <dbReference type="EMBL" id="KAG2877744.1"/>
    </source>
</evidence>
<dbReference type="Proteomes" id="UP000735874">
    <property type="component" value="Unassembled WGS sequence"/>
</dbReference>
<evidence type="ECO:0000313" key="7">
    <source>
        <dbReference type="EMBL" id="RAW34129.1"/>
    </source>
</evidence>
<dbReference type="Proteomes" id="UP000251314">
    <property type="component" value="Unassembled WGS sequence"/>
</dbReference>
<dbReference type="Proteomes" id="UP000697107">
    <property type="component" value="Unassembled WGS sequence"/>
</dbReference>
<proteinExistence type="predicted"/>
<dbReference type="Proteomes" id="UP000736787">
    <property type="component" value="Unassembled WGS sequence"/>
</dbReference>
<dbReference type="EMBL" id="RCMI01002239">
    <property type="protein sequence ID" value="KAG2877744.1"/>
    <property type="molecule type" value="Genomic_DNA"/>
</dbReference>
<accession>A0A329SBW5</accession>
<feature type="compositionally biased region" description="Polar residues" evidence="1">
    <location>
        <begin position="11"/>
        <end position="42"/>
    </location>
</feature>
<dbReference type="EMBL" id="RCMG01001956">
    <property type="protein sequence ID" value="KAG2817035.1"/>
    <property type="molecule type" value="Genomic_DNA"/>
</dbReference>
<feature type="region of interest" description="Disordered" evidence="1">
    <location>
        <begin position="1"/>
        <end position="42"/>
    </location>
</feature>
<reference evidence="7 8" key="1">
    <citation type="submission" date="2018-01" db="EMBL/GenBank/DDBJ databases">
        <title>Draft genome of the strawberry crown rot pathogen Phytophthora cactorum.</title>
        <authorList>
            <person name="Armitage A.D."/>
            <person name="Lysoe E."/>
            <person name="Nellist C.F."/>
            <person name="Harrison R.J."/>
            <person name="Brurberg M.B."/>
        </authorList>
    </citation>
    <scope>NUCLEOTIDE SEQUENCE [LARGE SCALE GENOMIC DNA]</scope>
    <source>
        <strain evidence="7 8">10300</strain>
    </source>
</reference>
<evidence type="ECO:0000313" key="4">
    <source>
        <dbReference type="EMBL" id="KAG2878404.1"/>
    </source>
</evidence>
<sequence>MRHKLRKSRSGTETLQEMSAGKTSDTTSSVKTLNVLTQTRTG</sequence>
<dbReference type="EMBL" id="MJFZ01000212">
    <property type="protein sequence ID" value="RAW34129.1"/>
    <property type="molecule type" value="Genomic_DNA"/>
</dbReference>
<dbReference type="EMBL" id="RCML01002408">
    <property type="protein sequence ID" value="KAG2957995.1"/>
    <property type="molecule type" value="Genomic_DNA"/>
</dbReference>
<comment type="caution">
    <text evidence="7">The sequence shown here is derived from an EMBL/GenBank/DDBJ whole genome shotgun (WGS) entry which is preliminary data.</text>
</comment>
<evidence type="ECO:0000313" key="6">
    <source>
        <dbReference type="EMBL" id="KAG3203239.1"/>
    </source>
</evidence>
<gene>
    <name evidence="7" type="ORF">PC110_g9568</name>
    <name evidence="2" type="ORF">PC113_g23016</name>
    <name evidence="3" type="ORF">PC115_g23265</name>
    <name evidence="4" type="ORF">PC117_g26929</name>
    <name evidence="5" type="ORF">PC118_g23745</name>
    <name evidence="6" type="ORF">PC129_g22957</name>
</gene>
<dbReference type="VEuPathDB" id="FungiDB:PC110_g9568"/>
<reference evidence="2" key="2">
    <citation type="submission" date="2018-10" db="EMBL/GenBank/DDBJ databases">
        <title>Effector identification in a new, highly contiguous assembly of the strawberry crown rot pathogen Phytophthora cactorum.</title>
        <authorList>
            <person name="Armitage A.D."/>
            <person name="Nellist C.F."/>
            <person name="Bates H."/>
            <person name="Vickerstaff R.J."/>
            <person name="Harrison R.J."/>
        </authorList>
    </citation>
    <scope>NUCLEOTIDE SEQUENCE</scope>
    <source>
        <strain evidence="2">15-7</strain>
        <strain evidence="3">4032</strain>
        <strain evidence="4">4040</strain>
        <strain evidence="5">P415</strain>
        <strain evidence="6">P421</strain>
    </source>
</reference>
<dbReference type="OrthoDB" id="119488at2759"/>
<name>A0A329SBW5_9STRA</name>
<organism evidence="7 8">
    <name type="scientific">Phytophthora cactorum</name>
    <dbReference type="NCBI Taxonomy" id="29920"/>
    <lineage>
        <taxon>Eukaryota</taxon>
        <taxon>Sar</taxon>
        <taxon>Stramenopiles</taxon>
        <taxon>Oomycota</taxon>
        <taxon>Peronosporomycetes</taxon>
        <taxon>Peronosporales</taxon>
        <taxon>Peronosporaceae</taxon>
        <taxon>Phytophthora</taxon>
    </lineage>
</organism>
<dbReference type="EMBL" id="RCMK01002799">
    <property type="protein sequence ID" value="KAG2878404.1"/>
    <property type="molecule type" value="Genomic_DNA"/>
</dbReference>
<dbReference type="Proteomes" id="UP000760860">
    <property type="component" value="Unassembled WGS sequence"/>
</dbReference>
<evidence type="ECO:0000256" key="1">
    <source>
        <dbReference type="SAM" id="MobiDB-lite"/>
    </source>
</evidence>
<evidence type="ECO:0000313" key="8">
    <source>
        <dbReference type="Proteomes" id="UP000251314"/>
    </source>
</evidence>
<protein>
    <submittedName>
        <fullName evidence="7">Uncharacterized protein</fullName>
    </submittedName>
</protein>